<reference evidence="9 10" key="1">
    <citation type="submission" date="2019-02" db="EMBL/GenBank/DDBJ databases">
        <title>Deep-cultivation of Planctomycetes and their phenomic and genomic characterization uncovers novel biology.</title>
        <authorList>
            <person name="Wiegand S."/>
            <person name="Jogler M."/>
            <person name="Boedeker C."/>
            <person name="Pinto D."/>
            <person name="Vollmers J."/>
            <person name="Rivas-Marin E."/>
            <person name="Kohn T."/>
            <person name="Peeters S.H."/>
            <person name="Heuer A."/>
            <person name="Rast P."/>
            <person name="Oberbeckmann S."/>
            <person name="Bunk B."/>
            <person name="Jeske O."/>
            <person name="Meyerdierks A."/>
            <person name="Storesund J.E."/>
            <person name="Kallscheuer N."/>
            <person name="Luecker S."/>
            <person name="Lage O.M."/>
            <person name="Pohl T."/>
            <person name="Merkel B.J."/>
            <person name="Hornburger P."/>
            <person name="Mueller R.-W."/>
            <person name="Bruemmer F."/>
            <person name="Labrenz M."/>
            <person name="Spormann A.M."/>
            <person name="Op den Camp H."/>
            <person name="Overmann J."/>
            <person name="Amann R."/>
            <person name="Jetten M.S.M."/>
            <person name="Mascher T."/>
            <person name="Medema M.H."/>
            <person name="Devos D.P."/>
            <person name="Kaster A.-K."/>
            <person name="Ovreas L."/>
            <person name="Rohde M."/>
            <person name="Galperin M.Y."/>
            <person name="Jogler C."/>
        </authorList>
    </citation>
    <scope>NUCLEOTIDE SEQUENCE [LARGE SCALE GENOMIC DNA]</scope>
    <source>
        <strain evidence="9 10">Poly30</strain>
    </source>
</reference>
<feature type="domain" description="T-SNARE coiled-coil homology" evidence="7">
    <location>
        <begin position="363"/>
        <end position="425"/>
    </location>
</feature>
<dbReference type="PANTHER" id="PTHR32089:SF112">
    <property type="entry name" value="LYSOZYME-LIKE PROTEIN-RELATED"/>
    <property type="match status" value="1"/>
</dbReference>
<dbReference type="InterPro" id="IPR004090">
    <property type="entry name" value="Chemotax_Me-accpt_rcpt"/>
</dbReference>
<dbReference type="Gene3D" id="1.10.287.950">
    <property type="entry name" value="Methyl-accepting chemotaxis protein"/>
    <property type="match status" value="1"/>
</dbReference>
<comment type="subcellular location">
    <subcellularLocation>
        <location evidence="1">Cell inner membrane</location>
        <topology evidence="1">Multi-pass membrane protein</topology>
    </subcellularLocation>
</comment>
<keyword evidence="2" id="KW-0472">Membrane</keyword>
<dbReference type="InterPro" id="IPR003660">
    <property type="entry name" value="HAMP_dom"/>
</dbReference>
<evidence type="ECO:0000256" key="3">
    <source>
        <dbReference type="ARBA" id="ARBA00023224"/>
    </source>
</evidence>
<dbReference type="GO" id="GO:0006935">
    <property type="term" value="P:chemotaxis"/>
    <property type="evidence" value="ECO:0007669"/>
    <property type="project" value="InterPro"/>
</dbReference>
<dbReference type="OrthoDB" id="221239at2"/>
<dbReference type="AlphaFoldDB" id="A0A518F0S9"/>
<dbReference type="RefSeq" id="WP_145205255.1">
    <property type="nucleotide sequence ID" value="NZ_CP036434.1"/>
</dbReference>
<dbReference type="Gene3D" id="3.30.450.20">
    <property type="entry name" value="PAS domain"/>
    <property type="match status" value="1"/>
</dbReference>
<evidence type="ECO:0000256" key="1">
    <source>
        <dbReference type="ARBA" id="ARBA00004429"/>
    </source>
</evidence>
<dbReference type="PANTHER" id="PTHR32089">
    <property type="entry name" value="METHYL-ACCEPTING CHEMOTAXIS PROTEIN MCPB"/>
    <property type="match status" value="1"/>
</dbReference>
<dbReference type="GO" id="GO:0004888">
    <property type="term" value="F:transmembrane signaling receptor activity"/>
    <property type="evidence" value="ECO:0007669"/>
    <property type="project" value="InterPro"/>
</dbReference>
<dbReference type="PROSITE" id="PS50192">
    <property type="entry name" value="T_SNARE"/>
    <property type="match status" value="1"/>
</dbReference>
<dbReference type="InterPro" id="IPR000727">
    <property type="entry name" value="T_SNARE_dom"/>
</dbReference>
<accession>A0A518F0S9</accession>
<dbReference type="InterPro" id="IPR004089">
    <property type="entry name" value="MCPsignal_dom"/>
</dbReference>
<evidence type="ECO:0000256" key="2">
    <source>
        <dbReference type="ARBA" id="ARBA00022519"/>
    </source>
</evidence>
<evidence type="ECO:0000313" key="10">
    <source>
        <dbReference type="Proteomes" id="UP000320390"/>
    </source>
</evidence>
<dbReference type="Pfam" id="PF00015">
    <property type="entry name" value="MCPsignal"/>
    <property type="match status" value="1"/>
</dbReference>
<dbReference type="SMART" id="SM00283">
    <property type="entry name" value="MA"/>
    <property type="match status" value="1"/>
</dbReference>
<evidence type="ECO:0000259" key="6">
    <source>
        <dbReference type="PROSITE" id="PS50111"/>
    </source>
</evidence>
<keyword evidence="2" id="KW-0997">Cell inner membrane</keyword>
<dbReference type="PROSITE" id="PS50885">
    <property type="entry name" value="HAMP"/>
    <property type="match status" value="1"/>
</dbReference>
<evidence type="ECO:0000313" key="9">
    <source>
        <dbReference type="EMBL" id="QDV09948.1"/>
    </source>
</evidence>
<dbReference type="PRINTS" id="PR00260">
    <property type="entry name" value="CHEMTRNSDUCR"/>
</dbReference>
<evidence type="ECO:0000256" key="4">
    <source>
        <dbReference type="ARBA" id="ARBA00029447"/>
    </source>
</evidence>
<dbReference type="GO" id="GO:0007165">
    <property type="term" value="P:signal transduction"/>
    <property type="evidence" value="ECO:0007669"/>
    <property type="project" value="UniProtKB-KW"/>
</dbReference>
<keyword evidence="10" id="KW-1185">Reference proteome</keyword>
<dbReference type="PROSITE" id="PS50111">
    <property type="entry name" value="CHEMOTAXIS_TRANSDUC_2"/>
    <property type="match status" value="1"/>
</dbReference>
<feature type="domain" description="Methyl-accepting transducer" evidence="6">
    <location>
        <begin position="218"/>
        <end position="447"/>
    </location>
</feature>
<sequence>MATTSNHPKADAHRLALLESVVGSVPINILVADIEGTIIYANERSIETLRLISHLIPIQPEDILGASMDVFHKVPSRQRGMIKDDGRMPYETRIYLGDEVLDLKLSAVYGEDGAYEGPIVSWAIVTNHVRQQEELENERAKQVTAAAILEGQVARVLEVVSKAAAGDLTNQIEMEEDGAIGQVAASLDLFLERLRGHISLIAGNSSLLASAAEEMSATSDQLKRNSTTATAATADLTGAARTLSESVQTFAAGTEQMTASIREIAKNAENASRVANDAVSLAQSTNETVGKLGESSAEIGQVIKVITSIAQQTNLLALNATIEAARAGDAGKGFAVVANEVKELAKETARATEDIASRIETIQSDTREAVSAIDGISVIIGKINDIQGTIASAVEEQTATTNEMAKNIADASVGTSEIVESLSAVSQSSSENATGAVEVQGASSELARMAAELTSLVSEFSY</sequence>
<keyword evidence="2" id="KW-1003">Cell membrane</keyword>
<name>A0A518F0S9_9BACT</name>
<dbReference type="SUPFAM" id="SSF58104">
    <property type="entry name" value="Methyl-accepting chemotaxis protein (MCP) signaling domain"/>
    <property type="match status" value="1"/>
</dbReference>
<comment type="similarity">
    <text evidence="4">Belongs to the methyl-accepting chemotaxis (MCP) protein family.</text>
</comment>
<evidence type="ECO:0000259" key="8">
    <source>
        <dbReference type="PROSITE" id="PS50885"/>
    </source>
</evidence>
<dbReference type="GO" id="GO:0005886">
    <property type="term" value="C:plasma membrane"/>
    <property type="evidence" value="ECO:0007669"/>
    <property type="project" value="UniProtKB-SubCell"/>
</dbReference>
<dbReference type="Proteomes" id="UP000320390">
    <property type="component" value="Chromosome"/>
</dbReference>
<dbReference type="EMBL" id="CP036434">
    <property type="protein sequence ID" value="QDV09948.1"/>
    <property type="molecule type" value="Genomic_DNA"/>
</dbReference>
<dbReference type="SMART" id="SM00304">
    <property type="entry name" value="HAMP"/>
    <property type="match status" value="1"/>
</dbReference>
<proteinExistence type="inferred from homology"/>
<keyword evidence="3 5" id="KW-0807">Transducer</keyword>
<organism evidence="9 10">
    <name type="scientific">Saltatorellus ferox</name>
    <dbReference type="NCBI Taxonomy" id="2528018"/>
    <lineage>
        <taxon>Bacteria</taxon>
        <taxon>Pseudomonadati</taxon>
        <taxon>Planctomycetota</taxon>
        <taxon>Planctomycetia</taxon>
        <taxon>Planctomycetia incertae sedis</taxon>
        <taxon>Saltatorellus</taxon>
    </lineage>
</organism>
<feature type="domain" description="HAMP" evidence="8">
    <location>
        <begin position="147"/>
        <end position="199"/>
    </location>
</feature>
<protein>
    <submittedName>
        <fullName evidence="9">Methyl-accepting chemotaxis protein McpS</fullName>
    </submittedName>
</protein>
<evidence type="ECO:0000259" key="7">
    <source>
        <dbReference type="PROSITE" id="PS50192"/>
    </source>
</evidence>
<gene>
    <name evidence="9" type="primary">mcpS</name>
    <name evidence="9" type="ORF">Poly30_55090</name>
</gene>
<evidence type="ECO:0000256" key="5">
    <source>
        <dbReference type="PROSITE-ProRule" id="PRU00284"/>
    </source>
</evidence>